<sequence length="82" mass="9648">MILYMKGIKPILIKQQGQNELNPKKQERIKAEEPKNILMILLKSFSKSRIWKLEIQISHFFNHLLDSCFSKSMKMSVFCYGG</sequence>
<gene>
    <name evidence="1" type="ORF">WMSIL1_LOCUS2198</name>
</gene>
<dbReference type="Proteomes" id="UP000321570">
    <property type="component" value="Unassembled WGS sequence"/>
</dbReference>
<evidence type="ECO:0000313" key="1">
    <source>
        <dbReference type="EMBL" id="VUZ41356.1"/>
    </source>
</evidence>
<accession>A0A564Y2E8</accession>
<organism evidence="1 2">
    <name type="scientific">Hymenolepis diminuta</name>
    <name type="common">Rat tapeworm</name>
    <dbReference type="NCBI Taxonomy" id="6216"/>
    <lineage>
        <taxon>Eukaryota</taxon>
        <taxon>Metazoa</taxon>
        <taxon>Spiralia</taxon>
        <taxon>Lophotrochozoa</taxon>
        <taxon>Platyhelminthes</taxon>
        <taxon>Cestoda</taxon>
        <taxon>Eucestoda</taxon>
        <taxon>Cyclophyllidea</taxon>
        <taxon>Hymenolepididae</taxon>
        <taxon>Hymenolepis</taxon>
    </lineage>
</organism>
<dbReference type="EMBL" id="CABIJS010000055">
    <property type="protein sequence ID" value="VUZ41356.1"/>
    <property type="molecule type" value="Genomic_DNA"/>
</dbReference>
<proteinExistence type="predicted"/>
<protein>
    <submittedName>
        <fullName evidence="1">Uncharacterized protein</fullName>
    </submittedName>
</protein>
<reference evidence="1 2" key="1">
    <citation type="submission" date="2019-07" db="EMBL/GenBank/DDBJ databases">
        <authorList>
            <person name="Jastrzebski P J."/>
            <person name="Paukszto L."/>
            <person name="Jastrzebski P J."/>
        </authorList>
    </citation>
    <scope>NUCLEOTIDE SEQUENCE [LARGE SCALE GENOMIC DNA]</scope>
    <source>
        <strain evidence="1 2">WMS-il1</strain>
    </source>
</reference>
<name>A0A564Y2E8_HYMDI</name>
<evidence type="ECO:0000313" key="2">
    <source>
        <dbReference type="Proteomes" id="UP000321570"/>
    </source>
</evidence>
<keyword evidence="2" id="KW-1185">Reference proteome</keyword>
<dbReference type="AlphaFoldDB" id="A0A564Y2E8"/>